<reference evidence="1" key="1">
    <citation type="journal article" date="2020" name="mSystems">
        <title>Genome- and Community-Level Interaction Insights into Carbon Utilization and Element Cycling Functions of Hydrothermarchaeota in Hydrothermal Sediment.</title>
        <authorList>
            <person name="Zhou Z."/>
            <person name="Liu Y."/>
            <person name="Xu W."/>
            <person name="Pan J."/>
            <person name="Luo Z.H."/>
            <person name="Li M."/>
        </authorList>
    </citation>
    <scope>NUCLEOTIDE SEQUENCE [LARGE SCALE GENOMIC DNA]</scope>
    <source>
        <strain evidence="1">SpSt-767</strain>
    </source>
</reference>
<accession>A0A7V6A3U7</accession>
<name>A0A7V6A3U7_9BACT</name>
<dbReference type="AlphaFoldDB" id="A0A7V6A3U7"/>
<gene>
    <name evidence="1" type="ORF">ENV52_08435</name>
</gene>
<proteinExistence type="predicted"/>
<sequence>MNIKELDDKKQLEFYAVLYFIRDQRKHHHRWLIFKEFSDPPNPDTYCLLNGEQVGIEVTHLCGNNYDAKNVLGKVNNGVDQEESHRNAVPPASMHHRLPNELNRILEYKAKHQYGGKTWLVIRNTYPLWMKNDFEMYRGDIIVPRDHAFEEIWLVCDPVGASGTLRLYP</sequence>
<organism evidence="1">
    <name type="scientific">Desulfobacca acetoxidans</name>
    <dbReference type="NCBI Taxonomy" id="60893"/>
    <lineage>
        <taxon>Bacteria</taxon>
        <taxon>Pseudomonadati</taxon>
        <taxon>Thermodesulfobacteriota</taxon>
        <taxon>Desulfobaccia</taxon>
        <taxon>Desulfobaccales</taxon>
        <taxon>Desulfobaccaceae</taxon>
        <taxon>Desulfobacca</taxon>
    </lineage>
</organism>
<comment type="caution">
    <text evidence="1">The sequence shown here is derived from an EMBL/GenBank/DDBJ whole genome shotgun (WGS) entry which is preliminary data.</text>
</comment>
<evidence type="ECO:0000313" key="1">
    <source>
        <dbReference type="EMBL" id="HHS29712.1"/>
    </source>
</evidence>
<protein>
    <submittedName>
        <fullName evidence="1">Uncharacterized protein</fullName>
    </submittedName>
</protein>
<dbReference type="EMBL" id="DTGR01000135">
    <property type="protein sequence ID" value="HHS29712.1"/>
    <property type="molecule type" value="Genomic_DNA"/>
</dbReference>